<reference evidence="1" key="1">
    <citation type="submission" date="2020-02" db="EMBL/GenBank/DDBJ databases">
        <authorList>
            <person name="Meier V. D."/>
        </authorList>
    </citation>
    <scope>NUCLEOTIDE SEQUENCE</scope>
    <source>
        <strain evidence="1">AVDCRST_MAG86</strain>
    </source>
</reference>
<protein>
    <submittedName>
        <fullName evidence="1">Uncharacterized protein</fullName>
    </submittedName>
</protein>
<name>A0A6J4VL93_9DEIN</name>
<dbReference type="AlphaFoldDB" id="A0A6J4VL93"/>
<dbReference type="EMBL" id="CADCWP010000266">
    <property type="protein sequence ID" value="CAA9582048.1"/>
    <property type="molecule type" value="Genomic_DNA"/>
</dbReference>
<proteinExistence type="predicted"/>
<sequence>MGQPNIYENCYNKGYASALDAPPVKSCLSRSVGVLNGIRTGFRLTQ</sequence>
<accession>A0A6J4VL93</accession>
<organism evidence="1">
    <name type="scientific">uncultured Truepera sp</name>
    <dbReference type="NCBI Taxonomy" id="543023"/>
    <lineage>
        <taxon>Bacteria</taxon>
        <taxon>Thermotogati</taxon>
        <taxon>Deinococcota</taxon>
        <taxon>Deinococci</taxon>
        <taxon>Trueperales</taxon>
        <taxon>Trueperaceae</taxon>
        <taxon>Truepera</taxon>
        <taxon>environmental samples</taxon>
    </lineage>
</organism>
<evidence type="ECO:0000313" key="1">
    <source>
        <dbReference type="EMBL" id="CAA9582048.1"/>
    </source>
</evidence>
<gene>
    <name evidence="1" type="ORF">AVDCRST_MAG86-2971</name>
</gene>